<keyword evidence="1" id="KW-1133">Transmembrane helix</keyword>
<keyword evidence="1" id="KW-0472">Membrane</keyword>
<reference evidence="2 3" key="1">
    <citation type="journal article" date="2016" name="Nat. Commun.">
        <title>Thousands of microbial genomes shed light on interconnected biogeochemical processes in an aquifer system.</title>
        <authorList>
            <person name="Anantharaman K."/>
            <person name="Brown C.T."/>
            <person name="Hug L.A."/>
            <person name="Sharon I."/>
            <person name="Castelle C.J."/>
            <person name="Probst A.J."/>
            <person name="Thomas B.C."/>
            <person name="Singh A."/>
            <person name="Wilkins M.J."/>
            <person name="Karaoz U."/>
            <person name="Brodie E.L."/>
            <person name="Williams K.H."/>
            <person name="Hubbard S.S."/>
            <person name="Banfield J.F."/>
        </authorList>
    </citation>
    <scope>NUCLEOTIDE SEQUENCE [LARGE SCALE GENOMIC DNA]</scope>
</reference>
<feature type="transmembrane region" description="Helical" evidence="1">
    <location>
        <begin position="370"/>
        <end position="387"/>
    </location>
</feature>
<comment type="caution">
    <text evidence="2">The sequence shown here is derived from an EMBL/GenBank/DDBJ whole genome shotgun (WGS) entry which is preliminary data.</text>
</comment>
<dbReference type="AlphaFoldDB" id="A0A1F6N2K1"/>
<accession>A0A1F6N2K1</accession>
<evidence type="ECO:0000313" key="2">
    <source>
        <dbReference type="EMBL" id="OGH78111.1"/>
    </source>
</evidence>
<organism evidence="2 3">
    <name type="scientific">Candidatus Magasanikbacteria bacterium RIFCSPLOWO2_01_FULL_40_15</name>
    <dbReference type="NCBI Taxonomy" id="1798686"/>
    <lineage>
        <taxon>Bacteria</taxon>
        <taxon>Candidatus Magasanikiibacteriota</taxon>
    </lineage>
</organism>
<evidence type="ECO:0000313" key="3">
    <source>
        <dbReference type="Proteomes" id="UP000177040"/>
    </source>
</evidence>
<evidence type="ECO:0000256" key="1">
    <source>
        <dbReference type="SAM" id="Phobius"/>
    </source>
</evidence>
<proteinExistence type="predicted"/>
<dbReference type="EMBL" id="MFQH01000017">
    <property type="protein sequence ID" value="OGH78111.1"/>
    <property type="molecule type" value="Genomic_DNA"/>
</dbReference>
<dbReference type="Gene3D" id="2.120.10.70">
    <property type="entry name" value="Fucose-specific lectin"/>
    <property type="match status" value="2"/>
</dbReference>
<protein>
    <recommendedName>
        <fullName evidence="4">Sialidase domain-containing protein</fullName>
    </recommendedName>
</protein>
<dbReference type="Proteomes" id="UP000177040">
    <property type="component" value="Unassembled WGS sequence"/>
</dbReference>
<gene>
    <name evidence="2" type="ORF">A2983_03480</name>
</gene>
<sequence length="397" mass="42856">MVEDMVVDSSGNIHTVVIQSVSQTANNLVYKKYNGSSWSATTVSSTVNISYYASIKLDSSGNPGIAFAEWNSGVGTRALYYKKYNGSTWGTTVEVETGMDNASGRPALEFYKEDVDANYPTIFTCHGSTYIVEEHKATGSGTEPTFAAPASVSNNNDHDCSSIDAHISATDYREIVISPKGSPGTTAYALSNDGSGWNASTLFTSVDVINGSVIFLDYDGSEYHAVIIDDASASTTDNILYSKMSGGSWSAQETVVSGARLGQNYVDIVADTDNSIPYVLYFDNANNLLKYSYKQNGSWTAGTIDSGFSLGTMQGDYNNFVAGDYYSGGSKLIVLGTQYLSGPPKSFEFNKYDLTGLPTQSQEGSGVPEFSTYMYTLILIMGFGFLYRRFGGEFSLR</sequence>
<evidence type="ECO:0008006" key="4">
    <source>
        <dbReference type="Google" id="ProtNLM"/>
    </source>
</evidence>
<name>A0A1F6N2K1_9BACT</name>
<keyword evidence="1" id="KW-0812">Transmembrane</keyword>